<dbReference type="InterPro" id="IPR000772">
    <property type="entry name" value="Ricin_B_lectin"/>
</dbReference>
<keyword evidence="1" id="KW-0732">Signal</keyword>
<evidence type="ECO:0000313" key="4">
    <source>
        <dbReference type="Proteomes" id="UP001148786"/>
    </source>
</evidence>
<dbReference type="OrthoDB" id="6770063at2759"/>
<sequence>MFSSLLPLLLAAPLLASPLAPRQSNTRQYIIHNQCPSAVNLYIAGNLEGSIPSRGETTRFLPLGAGFFYTDANGGNANGIGTSRAGFYPDDFYYMVVDPDHLNVGLQITPRGPSRMGFCQAVQCDEAECPFAFSQPPTRFPAPASTAPYPPYYRCPIGNTTFDITFCPTGSFPNQGTMIHPNDIMEKCLDVRGANFANGTPVQIYDCNQTPAQRWFLNRGSTKVQLAGTNFCLDAGSTPGNGVGLKIWQCYDNLPSQQWYFTDDSRIALEGKGALTAPAI</sequence>
<comment type="caution">
    <text evidence="3">The sequence shown here is derived from an EMBL/GenBank/DDBJ whole genome shotgun (WGS) entry which is preliminary data.</text>
</comment>
<feature type="chain" id="PRO_5040760351" description="Ricin B lectin domain-containing protein" evidence="1">
    <location>
        <begin position="17"/>
        <end position="280"/>
    </location>
</feature>
<evidence type="ECO:0000313" key="3">
    <source>
        <dbReference type="EMBL" id="KAJ3512324.1"/>
    </source>
</evidence>
<dbReference type="AlphaFoldDB" id="A0A9W8K5D8"/>
<dbReference type="Proteomes" id="UP001148786">
    <property type="component" value="Unassembled WGS sequence"/>
</dbReference>
<name>A0A9W8K5D8_9AGAR</name>
<organism evidence="3 4">
    <name type="scientific">Agrocybe chaxingu</name>
    <dbReference type="NCBI Taxonomy" id="84603"/>
    <lineage>
        <taxon>Eukaryota</taxon>
        <taxon>Fungi</taxon>
        <taxon>Dikarya</taxon>
        <taxon>Basidiomycota</taxon>
        <taxon>Agaricomycotina</taxon>
        <taxon>Agaricomycetes</taxon>
        <taxon>Agaricomycetidae</taxon>
        <taxon>Agaricales</taxon>
        <taxon>Agaricineae</taxon>
        <taxon>Strophariaceae</taxon>
        <taxon>Agrocybe</taxon>
    </lineage>
</organism>
<dbReference type="EMBL" id="JANKHO010000265">
    <property type="protein sequence ID" value="KAJ3512324.1"/>
    <property type="molecule type" value="Genomic_DNA"/>
</dbReference>
<gene>
    <name evidence="3" type="ORF">NLJ89_g3579</name>
</gene>
<reference evidence="3" key="1">
    <citation type="submission" date="2022-07" db="EMBL/GenBank/DDBJ databases">
        <title>Genome Sequence of Agrocybe chaxingu.</title>
        <authorList>
            <person name="Buettner E."/>
        </authorList>
    </citation>
    <scope>NUCLEOTIDE SEQUENCE</scope>
    <source>
        <strain evidence="3">MP-N11</strain>
    </source>
</reference>
<keyword evidence="4" id="KW-1185">Reference proteome</keyword>
<proteinExistence type="predicted"/>
<dbReference type="Gene3D" id="2.80.10.50">
    <property type="match status" value="1"/>
</dbReference>
<dbReference type="CDD" id="cd00161">
    <property type="entry name" value="beta-trefoil_Ricin-like"/>
    <property type="match status" value="1"/>
</dbReference>
<feature type="signal peptide" evidence="1">
    <location>
        <begin position="1"/>
        <end position="16"/>
    </location>
</feature>
<dbReference type="PROSITE" id="PS50231">
    <property type="entry name" value="RICIN_B_LECTIN"/>
    <property type="match status" value="1"/>
</dbReference>
<dbReference type="Pfam" id="PF00652">
    <property type="entry name" value="Ricin_B_lectin"/>
    <property type="match status" value="1"/>
</dbReference>
<protein>
    <recommendedName>
        <fullName evidence="2">Ricin B lectin domain-containing protein</fullName>
    </recommendedName>
</protein>
<dbReference type="SUPFAM" id="SSF50370">
    <property type="entry name" value="Ricin B-like lectins"/>
    <property type="match status" value="1"/>
</dbReference>
<evidence type="ECO:0000256" key="1">
    <source>
        <dbReference type="SAM" id="SignalP"/>
    </source>
</evidence>
<accession>A0A9W8K5D8</accession>
<dbReference type="InterPro" id="IPR035992">
    <property type="entry name" value="Ricin_B-like_lectins"/>
</dbReference>
<feature type="domain" description="Ricin B lectin" evidence="2">
    <location>
        <begin position="186"/>
        <end position="267"/>
    </location>
</feature>
<evidence type="ECO:0000259" key="2">
    <source>
        <dbReference type="Pfam" id="PF00652"/>
    </source>
</evidence>